<feature type="domain" description="DUF4253" evidence="2">
    <location>
        <begin position="135"/>
        <end position="228"/>
    </location>
</feature>
<keyword evidence="4" id="KW-1185">Reference proteome</keyword>
<reference evidence="3 4" key="1">
    <citation type="journal article" date="2006" name="Int. J. Syst. Evol. Microbiol.">
        <title>Costertonia aggregata gen. nov., sp. nov., a mesophilic marine bacterium of the family Flavobacteriaceae, isolated from a mature biofilm.</title>
        <authorList>
            <person name="Kwon K.K."/>
            <person name="Lee Y.K."/>
            <person name="Lee H.K."/>
        </authorList>
    </citation>
    <scope>NUCLEOTIDE SEQUENCE [LARGE SCALE GENOMIC DNA]</scope>
    <source>
        <strain evidence="3 4">KCCM 42265</strain>
    </source>
</reference>
<accession>A0A7H9AN10</accession>
<keyword evidence="1" id="KW-1133">Transmembrane helix</keyword>
<proteinExistence type="predicted"/>
<evidence type="ECO:0000256" key="1">
    <source>
        <dbReference type="SAM" id="Phobius"/>
    </source>
</evidence>
<organism evidence="3 4">
    <name type="scientific">Costertonia aggregata</name>
    <dbReference type="NCBI Taxonomy" id="343403"/>
    <lineage>
        <taxon>Bacteria</taxon>
        <taxon>Pseudomonadati</taxon>
        <taxon>Bacteroidota</taxon>
        <taxon>Flavobacteriia</taxon>
        <taxon>Flavobacteriales</taxon>
        <taxon>Flavobacteriaceae</taxon>
        <taxon>Costertonia</taxon>
    </lineage>
</organism>
<sequence>MKWYTYPEKYTFIEPLKSVIMKYTFIFSLFLFHLFSLAQPPELTAFEKVMADEIEFDHDVLLLLRTRTSSEFIKVPADENHQIPAISIRMGHFDAPAVLKELKTKLLFSGYILFYADQGNDSTDGLHELRLLKTEDPLYPIQYAGTSTDSISNMEIYEKIETWTGYHGCTLVGAGKSWLMLKFVLPLEETEALAQDIIDFCPKILNFNGSKQYLATDLKDRPNLYLEW</sequence>
<keyword evidence="1" id="KW-0812">Transmembrane</keyword>
<gene>
    <name evidence="3" type="ORF">HYG79_05170</name>
</gene>
<protein>
    <submittedName>
        <fullName evidence="3">DUF4253 domain-containing protein</fullName>
    </submittedName>
</protein>
<name>A0A7H9AN10_9FLAO</name>
<evidence type="ECO:0000313" key="4">
    <source>
        <dbReference type="Proteomes" id="UP000509302"/>
    </source>
</evidence>
<dbReference type="KEGG" id="cagg:HYG79_05170"/>
<evidence type="ECO:0000259" key="2">
    <source>
        <dbReference type="Pfam" id="PF14062"/>
    </source>
</evidence>
<dbReference type="Pfam" id="PF14062">
    <property type="entry name" value="DUF4253"/>
    <property type="match status" value="1"/>
</dbReference>
<evidence type="ECO:0000313" key="3">
    <source>
        <dbReference type="EMBL" id="QLG44763.1"/>
    </source>
</evidence>
<dbReference type="AlphaFoldDB" id="A0A7H9AN10"/>
<dbReference type="RefSeq" id="WP_179241095.1">
    <property type="nucleotide sequence ID" value="NZ_CP058595.1"/>
</dbReference>
<keyword evidence="1" id="KW-0472">Membrane</keyword>
<feature type="transmembrane region" description="Helical" evidence="1">
    <location>
        <begin position="20"/>
        <end position="38"/>
    </location>
</feature>
<dbReference type="Proteomes" id="UP000509302">
    <property type="component" value="Chromosome"/>
</dbReference>
<dbReference type="InterPro" id="IPR025349">
    <property type="entry name" value="DUF4253"/>
</dbReference>
<dbReference type="EMBL" id="CP058595">
    <property type="protein sequence ID" value="QLG44763.1"/>
    <property type="molecule type" value="Genomic_DNA"/>
</dbReference>